<protein>
    <submittedName>
        <fullName evidence="1">Uncharacterized protein</fullName>
    </submittedName>
</protein>
<accession>A0ACC2IYS1</accession>
<sequence length="413" mass="45791">MPVTTTSLSSSSVTTTPSPSPTCAGNVYKVSSHDSCRSIAKSQGISVGWLVIDNGLNAYCAGFNATGSLCIQDTCNTYTVKTNDTCSSIAKSHNITASQIISFVTSFTKAAPIPTDIATNTTQNCGMFYEVQPGDYCNLVCLKFNINLDDFLFLNPSVNVNCTNLFAKESYCVAPVGDLTSYPGYSGYVAPGINATTTFAWSDAPKATWVPPSLNITDDTPLANGTRSDCWQFTDGSSLQLPINGSIYFSTCQLISSVYGISLDQLQNWNPSLPTNETDCSFNPKLRYCLMAYNPVATTSTAPTPSTTLDKIRPGTWTNCTAYLDVNFGTSCQDVLDNYDLTITEFSTWNPERYRFEHFYAYYVEHDEEEHPNKNEYNNNKNKYGNENYNENKCYNDKIRHYDNEDENGQYQY</sequence>
<keyword evidence="2" id="KW-1185">Reference proteome</keyword>
<comment type="caution">
    <text evidence="1">The sequence shown here is derived from an EMBL/GenBank/DDBJ whole genome shotgun (WGS) entry which is preliminary data.</text>
</comment>
<gene>
    <name evidence="1" type="ORF">ONZ43_g3090</name>
</gene>
<organism evidence="1 2">
    <name type="scientific">Nemania bipapillata</name>
    <dbReference type="NCBI Taxonomy" id="110536"/>
    <lineage>
        <taxon>Eukaryota</taxon>
        <taxon>Fungi</taxon>
        <taxon>Dikarya</taxon>
        <taxon>Ascomycota</taxon>
        <taxon>Pezizomycotina</taxon>
        <taxon>Sordariomycetes</taxon>
        <taxon>Xylariomycetidae</taxon>
        <taxon>Xylariales</taxon>
        <taxon>Xylariaceae</taxon>
        <taxon>Nemania</taxon>
    </lineage>
</organism>
<evidence type="ECO:0000313" key="1">
    <source>
        <dbReference type="EMBL" id="KAJ8120118.1"/>
    </source>
</evidence>
<name>A0ACC2IYS1_9PEZI</name>
<evidence type="ECO:0000313" key="2">
    <source>
        <dbReference type="Proteomes" id="UP001153334"/>
    </source>
</evidence>
<proteinExistence type="predicted"/>
<dbReference type="EMBL" id="JAPESX010000690">
    <property type="protein sequence ID" value="KAJ8120118.1"/>
    <property type="molecule type" value="Genomic_DNA"/>
</dbReference>
<dbReference type="Proteomes" id="UP001153334">
    <property type="component" value="Unassembled WGS sequence"/>
</dbReference>
<reference evidence="1" key="1">
    <citation type="submission" date="2022-11" db="EMBL/GenBank/DDBJ databases">
        <title>Genome Sequence of Nemania bipapillata.</title>
        <authorList>
            <person name="Buettner E."/>
        </authorList>
    </citation>
    <scope>NUCLEOTIDE SEQUENCE</scope>
    <source>
        <strain evidence="1">CP14</strain>
    </source>
</reference>